<feature type="non-terminal residue" evidence="11">
    <location>
        <position position="396"/>
    </location>
</feature>
<organism evidence="11">
    <name type="scientific">Hyalella azteca</name>
    <name type="common">Amphipod</name>
    <dbReference type="NCBI Taxonomy" id="294128"/>
    <lineage>
        <taxon>Eukaryota</taxon>
        <taxon>Metazoa</taxon>
        <taxon>Ecdysozoa</taxon>
        <taxon>Arthropoda</taxon>
        <taxon>Crustacea</taxon>
        <taxon>Multicrustacea</taxon>
        <taxon>Malacostraca</taxon>
        <taxon>Eumalacostraca</taxon>
        <taxon>Peracarida</taxon>
        <taxon>Amphipoda</taxon>
        <taxon>Senticaudata</taxon>
        <taxon>Talitrida</taxon>
        <taxon>Talitroidea</taxon>
        <taxon>Hyalellidae</taxon>
        <taxon>Hyalella</taxon>
    </lineage>
</organism>
<evidence type="ECO:0000256" key="1">
    <source>
        <dbReference type="ARBA" id="ARBA00010728"/>
    </source>
</evidence>
<dbReference type="GO" id="GO:0004828">
    <property type="term" value="F:serine-tRNA ligase activity"/>
    <property type="evidence" value="ECO:0007669"/>
    <property type="project" value="UniProtKB-EC"/>
</dbReference>
<feature type="binding site" evidence="8">
    <location>
        <position position="222"/>
    </location>
    <ligand>
        <name>L-serine</name>
        <dbReference type="ChEBI" id="CHEBI:33384"/>
    </ligand>
</feature>
<reference evidence="11" key="2">
    <citation type="journal article" date="2018" name="Environ. Sci. Technol.">
        <title>The Toxicogenome of Hyalella azteca: A Model for Sediment Ecotoxicology and Evolutionary Toxicology.</title>
        <authorList>
            <person name="Poynton H.C."/>
            <person name="Hasenbein S."/>
            <person name="Benoit J.B."/>
            <person name="Sepulveda M.S."/>
            <person name="Poelchau M.F."/>
            <person name="Hughes D.S.T."/>
            <person name="Murali S.C."/>
            <person name="Chen S."/>
            <person name="Glastad K.M."/>
            <person name="Goodisman M.A.D."/>
            <person name="Werren J.H."/>
            <person name="Vineis J.H."/>
            <person name="Bowen J.L."/>
            <person name="Friedrich M."/>
            <person name="Jones J."/>
            <person name="Robertson H.M."/>
            <person name="Feyereisen R."/>
            <person name="Mechler-Hickson A."/>
            <person name="Mathers N."/>
            <person name="Lee C.E."/>
            <person name="Colbourne J.K."/>
            <person name="Biales A."/>
            <person name="Johnston J.S."/>
            <person name="Wellborn G.A."/>
            <person name="Rosendale A.J."/>
            <person name="Cridge A.G."/>
            <person name="Munoz-Torres M.C."/>
            <person name="Bain P.A."/>
            <person name="Manny A.R."/>
            <person name="Major K.M."/>
            <person name="Lambert F.N."/>
            <person name="Vulpe C.D."/>
            <person name="Tuck P."/>
            <person name="Blalock B.J."/>
            <person name="Lin Y.Y."/>
            <person name="Smith M.E."/>
            <person name="Ochoa-Acuna H."/>
            <person name="Chen M.M."/>
            <person name="Childers C.P."/>
            <person name="Qu J."/>
            <person name="Dugan S."/>
            <person name="Lee S.L."/>
            <person name="Chao H."/>
            <person name="Dinh H."/>
            <person name="Han Y."/>
            <person name="Doddapaneni H."/>
            <person name="Worley K.C."/>
            <person name="Muzny D.M."/>
            <person name="Gibbs R.A."/>
            <person name="Richards S."/>
        </authorList>
    </citation>
    <scope>NUCLEOTIDE SEQUENCE</scope>
    <source>
        <strain evidence="11">HAZT.00-mixed</strain>
        <tissue evidence="11">Whole organism</tissue>
    </source>
</reference>
<reference evidence="11" key="3">
    <citation type="submission" date="2019-06" db="EMBL/GenBank/DDBJ databases">
        <authorList>
            <person name="Poynton C."/>
            <person name="Hasenbein S."/>
            <person name="Benoit J.B."/>
            <person name="Sepulveda M.S."/>
            <person name="Poelchau M.F."/>
            <person name="Murali S.C."/>
            <person name="Chen S."/>
            <person name="Glastad K.M."/>
            <person name="Werren J.H."/>
            <person name="Vineis J.H."/>
            <person name="Bowen J.L."/>
            <person name="Friedrich M."/>
            <person name="Jones J."/>
            <person name="Robertson H.M."/>
            <person name="Feyereisen R."/>
            <person name="Mechler-Hickson A."/>
            <person name="Mathers N."/>
            <person name="Lee C.E."/>
            <person name="Colbourne J.K."/>
            <person name="Biales A."/>
            <person name="Johnston J.S."/>
            <person name="Wellborn G.A."/>
            <person name="Rosendale A.J."/>
            <person name="Cridge A.G."/>
            <person name="Munoz-Torres M.C."/>
            <person name="Bain P.A."/>
            <person name="Manny A.R."/>
            <person name="Major K.M."/>
            <person name="Lambert F.N."/>
            <person name="Vulpe C.D."/>
            <person name="Tuck P."/>
            <person name="Blalock B.J."/>
            <person name="Lin Y.-Y."/>
            <person name="Smith M.E."/>
            <person name="Ochoa-Acuna H."/>
            <person name="Chen M.-J.M."/>
            <person name="Childers C.P."/>
            <person name="Qu J."/>
            <person name="Dugan S."/>
            <person name="Lee S.L."/>
            <person name="Chao H."/>
            <person name="Dinh H."/>
            <person name="Han Y."/>
            <person name="Doddapaneni H."/>
            <person name="Worley K.C."/>
            <person name="Muzny D.M."/>
            <person name="Gibbs R.A."/>
            <person name="Richards S."/>
        </authorList>
    </citation>
    <scope>NUCLEOTIDE SEQUENCE</scope>
    <source>
        <strain evidence="11">HAZT.00-mixed</strain>
        <tissue evidence="11">Whole organism</tissue>
    </source>
</reference>
<feature type="binding site" evidence="9">
    <location>
        <begin position="253"/>
        <end position="255"/>
    </location>
    <ligand>
        <name>ATP</name>
        <dbReference type="ChEBI" id="CHEBI:30616"/>
    </ligand>
</feature>
<keyword evidence="6" id="KW-0030">Aminoacyl-tRNA synthetase</keyword>
<dbReference type="InterPro" id="IPR002317">
    <property type="entry name" value="Ser-tRNA-ligase_type_1"/>
</dbReference>
<evidence type="ECO:0000256" key="4">
    <source>
        <dbReference type="ARBA" id="ARBA00022741"/>
    </source>
</evidence>
<dbReference type="InterPro" id="IPR045864">
    <property type="entry name" value="aa-tRNA-synth_II/BPL/LPL"/>
</dbReference>
<evidence type="ECO:0000313" key="11">
    <source>
        <dbReference type="EMBL" id="KAA0201693.1"/>
    </source>
</evidence>
<dbReference type="GO" id="GO:0005524">
    <property type="term" value="F:ATP binding"/>
    <property type="evidence" value="ECO:0007669"/>
    <property type="project" value="UniProtKB-KW"/>
</dbReference>
<comment type="similarity">
    <text evidence="1">Belongs to the class-II aminoacyl-tRNA synthetase family. Type-1 seryl-tRNA synthetase subfamily.</text>
</comment>
<evidence type="ECO:0000256" key="8">
    <source>
        <dbReference type="PIRSR" id="PIRSR001529-1"/>
    </source>
</evidence>
<dbReference type="Pfam" id="PF00587">
    <property type="entry name" value="tRNA-synt_2b"/>
    <property type="match status" value="1"/>
</dbReference>
<reference evidence="11" key="1">
    <citation type="submission" date="2014-08" db="EMBL/GenBank/DDBJ databases">
        <authorList>
            <person name="Murali S."/>
            <person name="Richards S."/>
            <person name="Bandaranaike D."/>
            <person name="Bellair M."/>
            <person name="Blankenburg K."/>
            <person name="Chao H."/>
            <person name="Dinh H."/>
            <person name="Doddapaneni H."/>
            <person name="Dugan-Rocha S."/>
            <person name="Elkadiri S."/>
            <person name="Gnanaolivu R."/>
            <person name="Hughes D."/>
            <person name="Lee S."/>
            <person name="Li M."/>
            <person name="Ming W."/>
            <person name="Munidasa M."/>
            <person name="Muniz J."/>
            <person name="Nguyen L."/>
            <person name="Osuji N."/>
            <person name="Pu L.-L."/>
            <person name="Puazo M."/>
            <person name="Skinner E."/>
            <person name="Qu C."/>
            <person name="Quiroz J."/>
            <person name="Raj R."/>
            <person name="Weissenberger G."/>
            <person name="Xin Y."/>
            <person name="Zou X."/>
            <person name="Han Y."/>
            <person name="Worley K."/>
            <person name="Muzny D."/>
            <person name="Gibbs R."/>
        </authorList>
    </citation>
    <scope>NUCLEOTIDE SEQUENCE</scope>
    <source>
        <strain evidence="11">HAZT.00-mixed</strain>
        <tissue evidence="11">Whole organism</tissue>
    </source>
</reference>
<dbReference type="PROSITE" id="PS50862">
    <property type="entry name" value="AA_TRNA_LIGASE_II"/>
    <property type="match status" value="1"/>
</dbReference>
<evidence type="ECO:0000259" key="10">
    <source>
        <dbReference type="PROSITE" id="PS50862"/>
    </source>
</evidence>
<feature type="binding site" evidence="8">
    <location>
        <position position="276"/>
    </location>
    <ligand>
        <name>L-serine</name>
        <dbReference type="ChEBI" id="CHEBI:33384"/>
    </ligand>
</feature>
<feature type="binding site" evidence="9">
    <location>
        <begin position="269"/>
        <end position="272"/>
    </location>
    <ligand>
        <name>ATP</name>
        <dbReference type="ChEBI" id="CHEBI:30616"/>
    </ligand>
</feature>
<name>A0A6A0H7H6_HYAAZ</name>
<accession>A0A6A0H7H6</accession>
<comment type="caution">
    <text evidence="11">The sequence shown here is derived from an EMBL/GenBank/DDBJ whole genome shotgun (WGS) entry which is preliminary data.</text>
</comment>
<dbReference type="PRINTS" id="PR00981">
    <property type="entry name" value="TRNASYNTHSER"/>
</dbReference>
<dbReference type="SUPFAM" id="SSF55681">
    <property type="entry name" value="Class II aaRS and biotin synthetases"/>
    <property type="match status" value="1"/>
</dbReference>
<feature type="binding site" evidence="8">
    <location>
        <position position="253"/>
    </location>
    <ligand>
        <name>L-serine</name>
        <dbReference type="ChEBI" id="CHEBI:33384"/>
    </ligand>
</feature>
<proteinExistence type="inferred from homology"/>
<dbReference type="OrthoDB" id="10264585at2759"/>
<dbReference type="Gene3D" id="3.30.930.10">
    <property type="entry name" value="Bira Bifunctional Protein, Domain 2"/>
    <property type="match status" value="1"/>
</dbReference>
<dbReference type="AlphaFoldDB" id="A0A6A0H7H6"/>
<evidence type="ECO:0000256" key="5">
    <source>
        <dbReference type="ARBA" id="ARBA00022840"/>
    </source>
</evidence>
<sequence length="396" mass="44339">MISVQAKEAEGTETNIPDNVKAALLELTPEILRPLTVSQLKEVKKLVEETVAENNTTLSSTEAQRDAILKEIGNIVHDSVVVSNDEDSFRYEICQPMQIMFFTQANNGIVRTVGEKLSKKYSHVDLIHMIGGVDAKRGTVTAGGRGYYLLGPAVALERAVVDWSLDYLRSKKFTPIVTPFFVRKEVMQEVAQLSQFDEELYKVTGKGEGAEGGEDDKYLIATSEQPIAAFHRDEWIPKDQLPIRYAGISYCFRQEVGSHGRDTRGIFRVHQFQKVEQFVLTSPHDNASWEALEEMMSNSEALCQALGLSYQVVNIVSGELNNAAAKKLDLEAYFPASGAYFLVLLNYKNVRLAIKLLRRHVPAGAYRELVSCSNCTDYQSRRLRVRYGATKQMNAA</sequence>
<evidence type="ECO:0000256" key="7">
    <source>
        <dbReference type="ARBA" id="ARBA00031113"/>
    </source>
</evidence>
<dbReference type="PANTHER" id="PTHR11778">
    <property type="entry name" value="SERYL-TRNA SYNTHETASE"/>
    <property type="match status" value="1"/>
</dbReference>
<gene>
    <name evidence="11" type="ORF">HAZT_HAZT009209</name>
</gene>
<evidence type="ECO:0000256" key="3">
    <source>
        <dbReference type="ARBA" id="ARBA00022598"/>
    </source>
</evidence>
<dbReference type="EC" id="6.1.1.11" evidence="2"/>
<dbReference type="InterPro" id="IPR002314">
    <property type="entry name" value="aa-tRNA-synt_IIb"/>
</dbReference>
<feature type="domain" description="Aminoacyl-transfer RNA synthetases class-II family profile" evidence="10">
    <location>
        <begin position="166"/>
        <end position="396"/>
    </location>
</feature>
<keyword evidence="5 9" id="KW-0067">ATP-binding</keyword>
<dbReference type="GO" id="GO:0006434">
    <property type="term" value="P:seryl-tRNA aminoacylation"/>
    <property type="evidence" value="ECO:0007669"/>
    <property type="project" value="InterPro"/>
</dbReference>
<keyword evidence="4" id="KW-0547">Nucleotide-binding</keyword>
<dbReference type="PIRSF" id="PIRSF001529">
    <property type="entry name" value="Ser-tRNA-synth_IIa"/>
    <property type="match status" value="1"/>
</dbReference>
<evidence type="ECO:0000256" key="6">
    <source>
        <dbReference type="ARBA" id="ARBA00023146"/>
    </source>
</evidence>
<dbReference type="Proteomes" id="UP000711488">
    <property type="component" value="Unassembled WGS sequence"/>
</dbReference>
<feature type="binding site" evidence="9">
    <location>
        <begin position="368"/>
        <end position="371"/>
    </location>
    <ligand>
        <name>ATP</name>
        <dbReference type="ChEBI" id="CHEBI:30616"/>
    </ligand>
</feature>
<protein>
    <recommendedName>
        <fullName evidence="2">serine--tRNA ligase</fullName>
        <ecNumber evidence="2">6.1.1.11</ecNumber>
    </recommendedName>
    <alternativeName>
        <fullName evidence="7">Seryl-tRNA synthetase</fullName>
    </alternativeName>
</protein>
<evidence type="ECO:0000256" key="9">
    <source>
        <dbReference type="PIRSR" id="PIRSR001529-2"/>
    </source>
</evidence>
<dbReference type="EMBL" id="JQDR03005139">
    <property type="protein sequence ID" value="KAA0201693.1"/>
    <property type="molecule type" value="Genomic_DNA"/>
</dbReference>
<keyword evidence="3" id="KW-0436">Ligase</keyword>
<dbReference type="InterPro" id="IPR006195">
    <property type="entry name" value="aa-tRNA-synth_II"/>
</dbReference>
<evidence type="ECO:0000256" key="2">
    <source>
        <dbReference type="ARBA" id="ARBA00012840"/>
    </source>
</evidence>